<dbReference type="InterPro" id="IPR050667">
    <property type="entry name" value="PPR-containing_protein"/>
</dbReference>
<feature type="repeat" description="PPR" evidence="3">
    <location>
        <begin position="1070"/>
        <end position="1104"/>
    </location>
</feature>
<comment type="similarity">
    <text evidence="1">Belongs to the PPR family. P subfamily.</text>
</comment>
<feature type="repeat" description="PPR" evidence="3">
    <location>
        <begin position="1105"/>
        <end position="1139"/>
    </location>
</feature>
<dbReference type="Pfam" id="PF13041">
    <property type="entry name" value="PPR_2"/>
    <property type="match status" value="4"/>
</dbReference>
<evidence type="ECO:0000256" key="3">
    <source>
        <dbReference type="PROSITE-ProRule" id="PRU00708"/>
    </source>
</evidence>
<feature type="repeat" description="PPR" evidence="3">
    <location>
        <begin position="755"/>
        <end position="789"/>
    </location>
</feature>
<feature type="repeat" description="PPR" evidence="3">
    <location>
        <begin position="965"/>
        <end position="999"/>
    </location>
</feature>
<keyword evidence="2" id="KW-0677">Repeat</keyword>
<dbReference type="PROSITE" id="PS51375">
    <property type="entry name" value="PPR"/>
    <property type="match status" value="11"/>
</dbReference>
<evidence type="ECO:0000256" key="1">
    <source>
        <dbReference type="ARBA" id="ARBA00007626"/>
    </source>
</evidence>
<dbReference type="Pfam" id="PF23276">
    <property type="entry name" value="TPR_24"/>
    <property type="match status" value="1"/>
</dbReference>
<dbReference type="InterPro" id="IPR002885">
    <property type="entry name" value="PPR_rpt"/>
</dbReference>
<evidence type="ECO:0000313" key="5">
    <source>
        <dbReference type="EMBL" id="KAJ8775351.1"/>
    </source>
</evidence>
<dbReference type="InterPro" id="IPR057027">
    <property type="entry name" value="TPR_mt"/>
</dbReference>
<comment type="caution">
    <text evidence="5">The sequence shown here is derived from an EMBL/GenBank/DDBJ whole genome shotgun (WGS) entry which is preliminary data.</text>
</comment>
<accession>A0AAV8U8Y2</accession>
<organism evidence="5 6">
    <name type="scientific">Erythroxylum novogranatense</name>
    <dbReference type="NCBI Taxonomy" id="1862640"/>
    <lineage>
        <taxon>Eukaryota</taxon>
        <taxon>Viridiplantae</taxon>
        <taxon>Streptophyta</taxon>
        <taxon>Embryophyta</taxon>
        <taxon>Tracheophyta</taxon>
        <taxon>Spermatophyta</taxon>
        <taxon>Magnoliopsida</taxon>
        <taxon>eudicotyledons</taxon>
        <taxon>Gunneridae</taxon>
        <taxon>Pentapetalae</taxon>
        <taxon>rosids</taxon>
        <taxon>fabids</taxon>
        <taxon>Malpighiales</taxon>
        <taxon>Erythroxylaceae</taxon>
        <taxon>Erythroxylum</taxon>
    </lineage>
</organism>
<protein>
    <recommendedName>
        <fullName evidence="4">Pentatricopeptide repeat-containing protein-mitochondrial domain-containing protein</fullName>
    </recommendedName>
</protein>
<feature type="repeat" description="PPR" evidence="3">
    <location>
        <begin position="444"/>
        <end position="478"/>
    </location>
</feature>
<feature type="repeat" description="PPR" evidence="3">
    <location>
        <begin position="374"/>
        <end position="408"/>
    </location>
</feature>
<dbReference type="InterPro" id="IPR011990">
    <property type="entry name" value="TPR-like_helical_dom_sf"/>
</dbReference>
<feature type="repeat" description="PPR" evidence="3">
    <location>
        <begin position="272"/>
        <end position="306"/>
    </location>
</feature>
<evidence type="ECO:0000259" key="4">
    <source>
        <dbReference type="Pfam" id="PF23276"/>
    </source>
</evidence>
<dbReference type="AlphaFoldDB" id="A0AAV8U8Y2"/>
<gene>
    <name evidence="5" type="ORF">K2173_020355</name>
</gene>
<dbReference type="Proteomes" id="UP001159364">
    <property type="component" value="Linkage Group LG01"/>
</dbReference>
<feature type="repeat" description="PPR" evidence="3">
    <location>
        <begin position="1175"/>
        <end position="1209"/>
    </location>
</feature>
<feature type="repeat" description="PPR" evidence="3">
    <location>
        <begin position="409"/>
        <end position="443"/>
    </location>
</feature>
<dbReference type="Gene3D" id="1.25.40.10">
    <property type="entry name" value="Tetratricopeptide repeat domain"/>
    <property type="match status" value="9"/>
</dbReference>
<feature type="domain" description="Pentatricopeptide repeat-containing protein-mitochondrial" evidence="4">
    <location>
        <begin position="945"/>
        <end position="1055"/>
    </location>
</feature>
<dbReference type="PANTHER" id="PTHR47939">
    <property type="entry name" value="MEMBRANE-ASSOCIATED SALT-INDUCIBLE PROTEIN-LIKE"/>
    <property type="match status" value="1"/>
</dbReference>
<keyword evidence="6" id="KW-1185">Reference proteome</keyword>
<sequence>MFQTLSYLNSKSGQLKKFGFLLPLSIKPRFLVSSSSTDPSVTTPSSCRQTGHNPLKLSSLDFIGVAESVLSRCHFATEESKRKRENFYNGATLKALLLDLSHTIPDVTRRFMRVSRLKPEDVLELLLGFQLECERVRVRDEKVESLWLIFEWANDSNYGFRHLPKSCEVMATILIRHGMFREVQLLLLATEKKGIDFDECAISSQLIEGYVGVYDGERALLVYDIMRQQCLEPSLLSCRVLLKLLVRTKKTKLAFRVCLDMLEMGMGFNNEDMTSFQVVVRLLCRDGMIQEARNLVKKLMALGLQPSSIVVNEIAFGYCEKKDFEDSLSIFVDMNCSPNVFTGNKIVNLLCSNYGVERANLFRLEMEHLGFKPDEVTFGILICWCCYERNLRGAFIYLSEMLSKSLKPDVWSYNALIAAVFKGGLWKHAGDILEEMLDGGATPNLSTFEILLAGYCKARQFDRAKKTVLQMVDLSLIESCSVEDPLSKSFTILGLNPFSVRLKRDNDIKFVKTEFFDHLGNGLYLDTDVDEYDKRLMGILDQSLVPDFNSLIKKEYDNGNFKAAILLVDEMARWGQELSLAVFSRLVKQLCASRSHFKMFRNILQKLPKLANQLDQEVQNLLIQAYCKNGLTLKGKKIFNEMLCRNLTITNMTYTAVLKGLNKKGSLRDLYEFWDVLQGCKWLPELEDCNCVIECMCRHGMLMEALELLKRMMVLYPHSRSEICQMFLQKLCSAGFSGTTKMLVEELLRQGFVLDELAYSHLMKGLCQGKFSSVAFTILDKMLASKFVPPLDIVLFMIPPLCRENRLAEAFTMREIVSRQNPSFSNSVDSSLIKGLCMVGKVDEAAALNIDILAKGALPDAEVHNMLFQGYCQAKNLRKVKELLAILIRKFASLSFSSYQRFVKFMCAEGKFICALNLTELMLREGKSDELAIYNILIFYLFSVGNSLLVNKVLNQLQKKGLNFDEVTYNFLVYGFAKCKDVPNCLQYLSTMISIGLRLNYRSLRSAMTLLSEIGELDKMLELSQEIGLRGSVHGSVVQNLIVKGLLSSSKYQEAEYFLDQMADKDLIPDTINYDNLIKCFCVYGRPQRAVDLLNIMLKKANLPCYTSYESIIHCLCTCNHLNQALDFHAEMLDRDLKPSFKTWDLLVRKLCENGETTEAEKLLNLMVWTGEAPTRLMYSTVIEKYRAENNLLKASELVRMMQQSGYEPDFDTHWSLISKLSDINGYKSSSEGFLSKLLSGSGFSQNKDLKAKKG</sequence>
<feature type="repeat" description="PPR" evidence="3">
    <location>
        <begin position="1140"/>
        <end position="1174"/>
    </location>
</feature>
<evidence type="ECO:0000256" key="2">
    <source>
        <dbReference type="ARBA" id="ARBA00022737"/>
    </source>
</evidence>
<reference evidence="5 6" key="1">
    <citation type="submission" date="2021-09" db="EMBL/GenBank/DDBJ databases">
        <title>Genomic insights and catalytic innovation underlie evolution of tropane alkaloids biosynthesis.</title>
        <authorList>
            <person name="Wang Y.-J."/>
            <person name="Tian T."/>
            <person name="Huang J.-P."/>
            <person name="Huang S.-X."/>
        </authorList>
    </citation>
    <scope>NUCLEOTIDE SEQUENCE [LARGE SCALE GENOMIC DNA]</scope>
    <source>
        <strain evidence="5">KIB-2018</strain>
        <tissue evidence="5">Leaf</tissue>
    </source>
</reference>
<name>A0AAV8U8Y2_9ROSI</name>
<dbReference type="PANTHER" id="PTHR47939:SF6">
    <property type="entry name" value="OS03G0168400 PROTEIN"/>
    <property type="match status" value="1"/>
</dbReference>
<proteinExistence type="inferred from homology"/>
<dbReference type="EMBL" id="JAIWQS010000001">
    <property type="protein sequence ID" value="KAJ8775351.1"/>
    <property type="molecule type" value="Genomic_DNA"/>
</dbReference>
<dbReference type="NCBIfam" id="TIGR00756">
    <property type="entry name" value="PPR"/>
    <property type="match status" value="4"/>
</dbReference>
<dbReference type="Pfam" id="PF01535">
    <property type="entry name" value="PPR"/>
    <property type="match status" value="6"/>
</dbReference>
<feature type="repeat" description="PPR" evidence="3">
    <location>
        <begin position="615"/>
        <end position="649"/>
    </location>
</feature>
<evidence type="ECO:0000313" key="6">
    <source>
        <dbReference type="Proteomes" id="UP001159364"/>
    </source>
</evidence>